<reference evidence="2 3" key="1">
    <citation type="submission" date="2019-11" db="EMBL/GenBank/DDBJ databases">
        <title>Whole-genome sequence of a Rhodoblastus acidophilus DSM 142.</title>
        <authorList>
            <person name="Kyndt J.A."/>
            <person name="Meyer T.E."/>
        </authorList>
    </citation>
    <scope>NUCLEOTIDE SEQUENCE [LARGE SCALE GENOMIC DNA]</scope>
    <source>
        <strain evidence="2 3">DSM 142</strain>
    </source>
</reference>
<accession>A0A6N8DRL2</accession>
<dbReference type="Proteomes" id="UP000439113">
    <property type="component" value="Unassembled WGS sequence"/>
</dbReference>
<feature type="transmembrane region" description="Helical" evidence="1">
    <location>
        <begin position="79"/>
        <end position="100"/>
    </location>
</feature>
<evidence type="ECO:0000313" key="2">
    <source>
        <dbReference type="EMBL" id="MTV31813.1"/>
    </source>
</evidence>
<feature type="transmembrane region" description="Helical" evidence="1">
    <location>
        <begin position="303"/>
        <end position="324"/>
    </location>
</feature>
<proteinExistence type="predicted"/>
<dbReference type="RefSeq" id="WP_155446487.1">
    <property type="nucleotide sequence ID" value="NZ_JAOQNR010000012.1"/>
</dbReference>
<gene>
    <name evidence="2" type="ORF">GJ654_12535</name>
</gene>
<keyword evidence="1" id="KW-0472">Membrane</keyword>
<name>A0A6N8DRL2_RHOAC</name>
<sequence>MSAQLPNDSQYITPILHNPMSVWPNDDLLLNPADRDDFARQHPRLAPIFDWPEMRDLFVRHNDPAVAARKQSRRAGVRAVYLGGLSLALSALNPFLVSLVPPSGEIAQYGQIILGVLSAGLAVCSTLMGVAQVMSGDQKQRWLINRYWAERIRQFHFQAVINNLSAVVTAIKNGTELGKWRELREGEFKSFQYAEQKDIATVLNRLEQDLAEDNVWLNKSWAAAPAAPSESDDLTELFSGLEALRFDVQIRYVGDKLNGGIFSPKTRAGWFLRTSDILTSVIVLLTAATGLSLAFGADSKSSWFLLIVGLGGVLTAAVVSLRVLNEGLQLRAETERYEWYVASVKSIKQRFAKAQLAEKVELLREMERLSYQEMRRFLISYKNARFIM</sequence>
<feature type="transmembrane region" description="Helical" evidence="1">
    <location>
        <begin position="112"/>
        <end position="131"/>
    </location>
</feature>
<evidence type="ECO:0008006" key="4">
    <source>
        <dbReference type="Google" id="ProtNLM"/>
    </source>
</evidence>
<protein>
    <recommendedName>
        <fullName evidence="4">DUF4231 domain-containing protein</fullName>
    </recommendedName>
</protein>
<feature type="transmembrane region" description="Helical" evidence="1">
    <location>
        <begin position="277"/>
        <end position="297"/>
    </location>
</feature>
<comment type="caution">
    <text evidence="2">The sequence shown here is derived from an EMBL/GenBank/DDBJ whole genome shotgun (WGS) entry which is preliminary data.</text>
</comment>
<keyword evidence="1" id="KW-1133">Transmembrane helix</keyword>
<keyword evidence="1" id="KW-0812">Transmembrane</keyword>
<dbReference type="AlphaFoldDB" id="A0A6N8DRL2"/>
<dbReference type="EMBL" id="WNKS01000010">
    <property type="protein sequence ID" value="MTV31813.1"/>
    <property type="molecule type" value="Genomic_DNA"/>
</dbReference>
<evidence type="ECO:0000256" key="1">
    <source>
        <dbReference type="SAM" id="Phobius"/>
    </source>
</evidence>
<evidence type="ECO:0000313" key="3">
    <source>
        <dbReference type="Proteomes" id="UP000439113"/>
    </source>
</evidence>
<dbReference type="OrthoDB" id="7839689at2"/>
<organism evidence="2 3">
    <name type="scientific">Rhodoblastus acidophilus</name>
    <name type="common">Rhodopseudomonas acidophila</name>
    <dbReference type="NCBI Taxonomy" id="1074"/>
    <lineage>
        <taxon>Bacteria</taxon>
        <taxon>Pseudomonadati</taxon>
        <taxon>Pseudomonadota</taxon>
        <taxon>Alphaproteobacteria</taxon>
        <taxon>Hyphomicrobiales</taxon>
        <taxon>Rhodoblastaceae</taxon>
        <taxon>Rhodoblastus</taxon>
    </lineage>
</organism>